<dbReference type="AlphaFoldDB" id="A0AA34WT92"/>
<evidence type="ECO:0000313" key="2">
    <source>
        <dbReference type="Proteomes" id="UP000017753"/>
    </source>
</evidence>
<gene>
    <name evidence="1" type="ORF">RPPX_21985</name>
</gene>
<dbReference type="Proteomes" id="UP000017753">
    <property type="component" value="Chromosome"/>
</dbReference>
<organism evidence="1 2">
    <name type="scientific">Pseudomonas putida S12</name>
    <dbReference type="NCBI Taxonomy" id="1215087"/>
    <lineage>
        <taxon>Bacteria</taxon>
        <taxon>Pseudomonadati</taxon>
        <taxon>Pseudomonadota</taxon>
        <taxon>Gammaproteobacteria</taxon>
        <taxon>Pseudomonadales</taxon>
        <taxon>Pseudomonadaceae</taxon>
        <taxon>Pseudomonas</taxon>
    </lineage>
</organism>
<protein>
    <submittedName>
        <fullName evidence="1">Uncharacterized protein</fullName>
    </submittedName>
</protein>
<dbReference type="EMBL" id="CP009974">
    <property type="protein sequence ID" value="AJA15894.1"/>
    <property type="molecule type" value="Genomic_DNA"/>
</dbReference>
<name>A0AA34WT92_PSEPU</name>
<evidence type="ECO:0000313" key="1">
    <source>
        <dbReference type="EMBL" id="AJA15894.1"/>
    </source>
</evidence>
<reference evidence="1 2" key="2">
    <citation type="submission" date="2014-11" db="EMBL/GenBank/DDBJ databases">
        <title>Draft genome sequence of the solvent-tolerant Pseudomonas putida S12 including megaplasmid pTTS12.</title>
        <authorList>
            <person name="Wierckx N."/>
            <person name="Nijkamp J."/>
            <person name="Ballerstedt H."/>
            <person name="Siezen R.J."/>
            <person name="Wels M."/>
            <person name="de Ridder D."/>
            <person name="de Winde J.H."/>
            <person name="Ruijssenaars H.J."/>
        </authorList>
    </citation>
    <scope>NUCLEOTIDE SEQUENCE [LARGE SCALE GENOMIC DNA]</scope>
    <source>
        <strain evidence="1 2">S12</strain>
    </source>
</reference>
<reference evidence="1 2" key="1">
    <citation type="submission" date="2014-11" db="EMBL/GenBank/DDBJ databases">
        <title>Complete genome sequence of Pseudomonas putida S12 including megaplasmid pTTS12.</title>
        <authorList>
            <person name="Kuepper J."/>
            <person name="Ruijssenaars H.J."/>
            <person name="Blank L.M."/>
            <person name="de Winde J.H."/>
            <person name="Wierckx N."/>
        </authorList>
    </citation>
    <scope>NUCLEOTIDE SEQUENCE [LARGE SCALE GENOMIC DNA]</scope>
    <source>
        <strain evidence="1 2">S12</strain>
    </source>
</reference>
<accession>A0AA34WT92</accession>
<sequence length="60" mass="6916">MIGFGWAAKDAKLIVSNGLELMFSQQPQTLELRAADTFGLCLMISFHSLYSVRVHWMIWR</sequence>
<proteinExistence type="predicted"/>